<reference evidence="3" key="1">
    <citation type="submission" date="2022-02" db="EMBL/GenBank/DDBJ databases">
        <title>Emergence and expansion in Europe of a Vibrio aestuarianus clonal complex pathogenic for oysters.</title>
        <authorList>
            <person name="Mesnil A."/>
            <person name="Travers M.-A."/>
        </authorList>
    </citation>
    <scope>NUCLEOTIDE SEQUENCE</scope>
    <source>
        <strain evidence="3">151-ITT-15-cp-1</strain>
    </source>
</reference>
<evidence type="ECO:0000259" key="2">
    <source>
        <dbReference type="Pfam" id="PF03432"/>
    </source>
</evidence>
<name>A0A9X4FDE1_9VIBR</name>
<dbReference type="Pfam" id="PF03432">
    <property type="entry name" value="Relaxase"/>
    <property type="match status" value="1"/>
</dbReference>
<feature type="compositionally biased region" description="Basic and acidic residues" evidence="1">
    <location>
        <begin position="584"/>
        <end position="597"/>
    </location>
</feature>
<dbReference type="EMBL" id="JAKNAP010000010">
    <property type="protein sequence ID" value="MDE1356638.1"/>
    <property type="molecule type" value="Genomic_DNA"/>
</dbReference>
<gene>
    <name evidence="3" type="ORF">L9W73_04845</name>
</gene>
<feature type="domain" description="MobA/VirD2-like nuclease" evidence="2">
    <location>
        <begin position="64"/>
        <end position="177"/>
    </location>
</feature>
<evidence type="ECO:0000313" key="3">
    <source>
        <dbReference type="EMBL" id="MDE1356638.1"/>
    </source>
</evidence>
<dbReference type="RefSeq" id="WP_274673917.1">
    <property type="nucleotide sequence ID" value="NZ_JAKNAP010000010.1"/>
</dbReference>
<comment type="caution">
    <text evidence="3">The sequence shown here is derived from an EMBL/GenBank/DDBJ whole genome shotgun (WGS) entry which is preliminary data.</text>
</comment>
<dbReference type="Proteomes" id="UP001140973">
    <property type="component" value="Unassembled WGS sequence"/>
</dbReference>
<protein>
    <recommendedName>
        <fullName evidence="2">MobA/VirD2-like nuclease domain-containing protein</fullName>
    </recommendedName>
</protein>
<evidence type="ECO:0000313" key="4">
    <source>
        <dbReference type="Proteomes" id="UP001140973"/>
    </source>
</evidence>
<proteinExistence type="predicted"/>
<feature type="region of interest" description="Disordered" evidence="1">
    <location>
        <begin position="566"/>
        <end position="606"/>
    </location>
</feature>
<dbReference type="AlphaFoldDB" id="A0A9X4FDE1"/>
<accession>A0A9X4FDE1</accession>
<dbReference type="InterPro" id="IPR005094">
    <property type="entry name" value="Endonuclease_MobA/VirD2"/>
</dbReference>
<sequence length="701" mass="81248">MIISIKHSGADVRALKKIIRYNTNDKKPLNSSENPRLLGIRSSMGFCDHTNKAEYDRFMLQFVDEVKETQRLHEKNHKRRKTKHLYDHVVVSFSEDDDKKFDRFKQMDIIIKALKTDKNFKDIEITPYVIWPQEDSGKRHFHMVVSRFNYAGEFRNNAYSKLELRKTAMQAESKYKLTKTQQFSNKIKKNLHPNTLNSKKADYQHKKEQIAHDRPMAKKALLAIRNQFYDYPYENQAQHELSVKSALVDVEMEKNASIEKLKKVIHQTYQKSGSGKAFLQKLVDADIEYEVLTYSDGRHKGIVFKNGDLSISGSKIHSSMALGKMKRRFRDLDKVLNHGLPATTLTCSGQKLNLDFSFTSKNYKQTVDLNGDTLVYYHKKNIDKNPSNYNLRINKDRNTITFGHKSANSYDLRLALELAKESEWTKAILTSSDKDYFKRLLAESIKMDSEQGLFFVRAKTLKLSFEDLIDIHPSITFDQATKLLIDGDLLASKDDQYKLAGLVAQQLIRYASNTLNFPSANEIAIAKKLKGMKDPDKVLALMSLDRTHTGEAKSIDDIVDTLELTHRPEQKPDSENDYFTLNYDKPKPQPKSRDFGAKPKVKKPQRNPSLDLKMYQAWQTIVLRKTRKKPLLTERQWISALQQNSVKHLGFTEGSIAAKEFAKLTYKPDDYMKSSVKDKYKNVFKLKYQYKYYDTHTGSPY</sequence>
<evidence type="ECO:0000256" key="1">
    <source>
        <dbReference type="SAM" id="MobiDB-lite"/>
    </source>
</evidence>
<organism evidence="3 4">
    <name type="scientific">Vibrio aestuarianus</name>
    <dbReference type="NCBI Taxonomy" id="28171"/>
    <lineage>
        <taxon>Bacteria</taxon>
        <taxon>Pseudomonadati</taxon>
        <taxon>Pseudomonadota</taxon>
        <taxon>Gammaproteobacteria</taxon>
        <taxon>Vibrionales</taxon>
        <taxon>Vibrionaceae</taxon>
        <taxon>Vibrio</taxon>
    </lineage>
</organism>